<dbReference type="GO" id="GO:0120241">
    <property type="term" value="F:2-iminobutanoate/2-iminopropanoate deaminase"/>
    <property type="evidence" value="ECO:0007669"/>
    <property type="project" value="UniProtKB-EC"/>
</dbReference>
<dbReference type="InterPro" id="IPR006175">
    <property type="entry name" value="YjgF/YER057c/UK114"/>
</dbReference>
<gene>
    <name evidence="1" type="ORF">BJ960_002974</name>
</gene>
<reference evidence="1 2" key="1">
    <citation type="submission" date="2020-07" db="EMBL/GenBank/DDBJ databases">
        <title>Sequencing the genomes of 1000 actinobacteria strains.</title>
        <authorList>
            <person name="Klenk H.-P."/>
        </authorList>
    </citation>
    <scope>NUCLEOTIDE SEQUENCE [LARGE SCALE GENOMIC DNA]</scope>
    <source>
        <strain evidence="1 2">DSM 17380</strain>
    </source>
</reference>
<proteinExistence type="predicted"/>
<dbReference type="Proteomes" id="UP000586095">
    <property type="component" value="Unassembled WGS sequence"/>
</dbReference>
<evidence type="ECO:0000313" key="1">
    <source>
        <dbReference type="EMBL" id="NYD28171.1"/>
    </source>
</evidence>
<dbReference type="SUPFAM" id="SSF55298">
    <property type="entry name" value="YjgF-like"/>
    <property type="match status" value="1"/>
</dbReference>
<dbReference type="GO" id="GO:0005829">
    <property type="term" value="C:cytosol"/>
    <property type="evidence" value="ECO:0007669"/>
    <property type="project" value="TreeGrafter"/>
</dbReference>
<keyword evidence="2" id="KW-1185">Reference proteome</keyword>
<accession>A0A852R3K8</accession>
<keyword evidence="1" id="KW-0378">Hydrolase</keyword>
<comment type="caution">
    <text evidence="1">The sequence shown here is derived from an EMBL/GenBank/DDBJ whole genome shotgun (WGS) entry which is preliminary data.</text>
</comment>
<organism evidence="1 2">
    <name type="scientific">Leucobacter aridicollis</name>
    <dbReference type="NCBI Taxonomy" id="283878"/>
    <lineage>
        <taxon>Bacteria</taxon>
        <taxon>Bacillati</taxon>
        <taxon>Actinomycetota</taxon>
        <taxon>Actinomycetes</taxon>
        <taxon>Micrococcales</taxon>
        <taxon>Microbacteriaceae</taxon>
        <taxon>Leucobacter</taxon>
    </lineage>
</organism>
<dbReference type="Pfam" id="PF01042">
    <property type="entry name" value="Ribonuc_L-PSP"/>
    <property type="match status" value="1"/>
</dbReference>
<dbReference type="EC" id="3.5.99.10" evidence="1"/>
<dbReference type="InterPro" id="IPR035959">
    <property type="entry name" value="RutC-like_sf"/>
</dbReference>
<name>A0A852R3K8_9MICO</name>
<evidence type="ECO:0000313" key="2">
    <source>
        <dbReference type="Proteomes" id="UP000586095"/>
    </source>
</evidence>
<sequence>MTQQPSFGTYSSARVASGIVFTSGKVGLTDDGVRPEAFADEVRAAIADLERTLVEHGASLASLVQVQCILSDMANFDEFNAVYTECIPAPVPPRFTHGGALVQNFRFEIVGIAEVESA</sequence>
<dbReference type="RefSeq" id="WP_185987865.1">
    <property type="nucleotide sequence ID" value="NZ_BAAALZ010000006.1"/>
</dbReference>
<dbReference type="PANTHER" id="PTHR11803">
    <property type="entry name" value="2-IMINOBUTANOATE/2-IMINOPROPANOATE DEAMINASE RIDA"/>
    <property type="match status" value="1"/>
</dbReference>
<dbReference type="EMBL" id="JACCBD010000001">
    <property type="protein sequence ID" value="NYD28171.1"/>
    <property type="molecule type" value="Genomic_DNA"/>
</dbReference>
<protein>
    <submittedName>
        <fullName evidence="1">2-iminobutanoate/2-iminopropanoate deaminase</fullName>
        <ecNumber evidence="1">3.5.99.10</ecNumber>
    </submittedName>
</protein>
<dbReference type="PANTHER" id="PTHR11803:SF44">
    <property type="entry name" value="RUTC FAMILY PROTEIN YJGH"/>
    <property type="match status" value="1"/>
</dbReference>
<dbReference type="Gene3D" id="3.30.1330.40">
    <property type="entry name" value="RutC-like"/>
    <property type="match status" value="1"/>
</dbReference>
<dbReference type="AlphaFoldDB" id="A0A852R3K8"/>